<evidence type="ECO:0000259" key="2">
    <source>
        <dbReference type="Pfam" id="PF00156"/>
    </source>
</evidence>
<dbReference type="SUPFAM" id="SSF53271">
    <property type="entry name" value="PRTase-like"/>
    <property type="match status" value="1"/>
</dbReference>
<gene>
    <name evidence="3" type="ORF">SAMN04487834_100554</name>
</gene>
<reference evidence="4" key="1">
    <citation type="submission" date="2016-10" db="EMBL/GenBank/DDBJ databases">
        <authorList>
            <person name="Varghese N."/>
        </authorList>
    </citation>
    <scope>NUCLEOTIDE SEQUENCE [LARGE SCALE GENOMIC DNA]</scope>
    <source>
        <strain evidence="4">DSM 20406</strain>
    </source>
</reference>
<keyword evidence="3" id="KW-0808">Transferase</keyword>
<protein>
    <submittedName>
        <fullName evidence="3">Predicted amidophosphoribosyltransferases</fullName>
    </submittedName>
</protein>
<dbReference type="Gene3D" id="3.40.50.2020">
    <property type="match status" value="1"/>
</dbReference>
<name>A0A1H6QUP9_9FIRM</name>
<dbReference type="InterPro" id="IPR000836">
    <property type="entry name" value="PRTase_dom"/>
</dbReference>
<sequence>MHIHNTLSQQPLCLICHKPIRKEPSLFTLVYDSPICASCLAQFEPLHYVGSFHDVKLTILYRYNAFFQTLLFRYKGQYDYELRNAFIVSDQRFLSDYYRSHVIVVAPSDDIANKKRGFIPTAGIASSFSSNIFTGLYKKSPFKQAEQSFEGRQKIKDVIDIKNGEVLRKKKVLLFDDVITSGSTLEKCLDLVCHYHPASIEIVILATRSYHLEKNI</sequence>
<dbReference type="InterPro" id="IPR029057">
    <property type="entry name" value="PRTase-like"/>
</dbReference>
<proteinExistence type="inferred from homology"/>
<dbReference type="OrthoDB" id="9779910at2"/>
<accession>A0A1H6QUP9</accession>
<dbReference type="GO" id="GO:0016757">
    <property type="term" value="F:glycosyltransferase activity"/>
    <property type="evidence" value="ECO:0007669"/>
    <property type="project" value="UniProtKB-KW"/>
</dbReference>
<keyword evidence="3" id="KW-0328">Glycosyltransferase</keyword>
<dbReference type="InterPro" id="IPR051910">
    <property type="entry name" value="ComF/GntX_DNA_util-trans"/>
</dbReference>
<dbReference type="STRING" id="322505.SAMN04487836_10531"/>
<dbReference type="CDD" id="cd06223">
    <property type="entry name" value="PRTases_typeI"/>
    <property type="match status" value="1"/>
</dbReference>
<evidence type="ECO:0000313" key="3">
    <source>
        <dbReference type="EMBL" id="SEI47508.1"/>
    </source>
</evidence>
<dbReference type="AlphaFoldDB" id="A0A1H6QUP9"/>
<dbReference type="PANTHER" id="PTHR47505:SF1">
    <property type="entry name" value="DNA UTILIZATION PROTEIN YHGH"/>
    <property type="match status" value="1"/>
</dbReference>
<dbReference type="Proteomes" id="UP000183028">
    <property type="component" value="Unassembled WGS sequence"/>
</dbReference>
<organism evidence="3 4">
    <name type="scientific">Sharpea azabuensis</name>
    <dbReference type="NCBI Taxonomy" id="322505"/>
    <lineage>
        <taxon>Bacteria</taxon>
        <taxon>Bacillati</taxon>
        <taxon>Bacillota</taxon>
        <taxon>Erysipelotrichia</taxon>
        <taxon>Erysipelotrichales</taxon>
        <taxon>Coprobacillaceae</taxon>
        <taxon>Sharpea</taxon>
    </lineage>
</organism>
<dbReference type="PANTHER" id="PTHR47505">
    <property type="entry name" value="DNA UTILIZATION PROTEIN YHGH"/>
    <property type="match status" value="1"/>
</dbReference>
<evidence type="ECO:0000256" key="1">
    <source>
        <dbReference type="ARBA" id="ARBA00008007"/>
    </source>
</evidence>
<keyword evidence="4" id="KW-1185">Reference proteome</keyword>
<evidence type="ECO:0000313" key="4">
    <source>
        <dbReference type="Proteomes" id="UP000183028"/>
    </source>
</evidence>
<comment type="similarity">
    <text evidence="1">Belongs to the ComF/GntX family.</text>
</comment>
<dbReference type="EMBL" id="FNYK01000005">
    <property type="protein sequence ID" value="SEI47508.1"/>
    <property type="molecule type" value="Genomic_DNA"/>
</dbReference>
<dbReference type="Pfam" id="PF00156">
    <property type="entry name" value="Pribosyltran"/>
    <property type="match status" value="1"/>
</dbReference>
<feature type="domain" description="Phosphoribosyltransferase" evidence="2">
    <location>
        <begin position="114"/>
        <end position="208"/>
    </location>
</feature>